<reference evidence="2 3" key="1">
    <citation type="journal article" date="2022" name="BMC Genomics">
        <title>Comparative genome analysis of mycobacteria focusing on tRNA and non-coding RNA.</title>
        <authorList>
            <person name="Behra P.R.K."/>
            <person name="Pettersson B.M.F."/>
            <person name="Ramesh M."/>
            <person name="Das S."/>
            <person name="Dasgupta S."/>
            <person name="Kirsebom L.A."/>
        </authorList>
    </citation>
    <scope>NUCLEOTIDE SEQUENCE [LARGE SCALE GENOMIC DNA]</scope>
    <source>
        <strain evidence="2 3">DSM 44078</strain>
    </source>
</reference>
<evidence type="ECO:0000313" key="3">
    <source>
        <dbReference type="Proteomes" id="UP001526201"/>
    </source>
</evidence>
<name>A0ABT3C936_9MYCO</name>
<dbReference type="SUPFAM" id="SSF51445">
    <property type="entry name" value="(Trans)glycosidases"/>
    <property type="match status" value="1"/>
</dbReference>
<proteinExistence type="predicted"/>
<dbReference type="Proteomes" id="UP001526201">
    <property type="component" value="Unassembled WGS sequence"/>
</dbReference>
<dbReference type="Gene3D" id="3.20.20.80">
    <property type="entry name" value="Glycosidases"/>
    <property type="match status" value="1"/>
</dbReference>
<protein>
    <submittedName>
        <fullName evidence="2">Alpha-amylase</fullName>
    </submittedName>
</protein>
<dbReference type="RefSeq" id="WP_264066799.1">
    <property type="nucleotide sequence ID" value="NZ_JACKTY010000020.1"/>
</dbReference>
<dbReference type="PANTHER" id="PTHR47786">
    <property type="entry name" value="ALPHA-1,4-GLUCAN:MALTOSE-1-PHOSPHATE MALTOSYLTRANSFERASE"/>
    <property type="match status" value="1"/>
</dbReference>
<accession>A0ABT3C936</accession>
<comment type="caution">
    <text evidence="2">The sequence shown here is derived from an EMBL/GenBank/DDBJ whole genome shotgun (WGS) entry which is preliminary data.</text>
</comment>
<evidence type="ECO:0000313" key="2">
    <source>
        <dbReference type="EMBL" id="MCV7225962.1"/>
    </source>
</evidence>
<dbReference type="CDD" id="cd11347">
    <property type="entry name" value="AmyAc_1"/>
    <property type="match status" value="1"/>
</dbReference>
<organism evidence="2 3">
    <name type="scientific">Mycolicibacterium komossense</name>
    <dbReference type="NCBI Taxonomy" id="1779"/>
    <lineage>
        <taxon>Bacteria</taxon>
        <taxon>Bacillati</taxon>
        <taxon>Actinomycetota</taxon>
        <taxon>Actinomycetes</taxon>
        <taxon>Mycobacteriales</taxon>
        <taxon>Mycobacteriaceae</taxon>
        <taxon>Mycolicibacterium</taxon>
    </lineage>
</organism>
<sequence>MRTPSRWASARHPLIYEINTWPWLADLRATAGTSVDLSSVPEQYWDTIADAGFDAVWLMGVWERSPGGAAIALQDPDLVETFQAVLPDWSPDDVVGSAYCIRDYVVDAHLGGRDGLAVARSELAARGLALLLDFVPNHVAPDHPWTATHPEYFVMDGAVPAKGKDPYFPAWADVVQLNAFSATLRDAMAQTLCDIAGQCDGVRCDMAMLTINEVFARTWGDRVGAAPDQEYWPTIIGAVRATHPGFGFIAEAYWDTEHALQEQGFDFCYDKKLYDRLMDGDAAGVRAHLSSDPAYQERLVRFAENHDEPRLAAIADPARQRAVAVATLTQTGARLVHHGQLEGRKIHVPVFLGRGPREEIDDDLASFYRSLLMMLHDSSFRSGQWTLCDAVPPLLAWCWEGERRWSVVVNLSDGPAAGRVSAPWGEWGIELGAWGWQFSNVRPDRPSDALPWAP</sequence>
<keyword evidence="3" id="KW-1185">Reference proteome</keyword>
<dbReference type="EMBL" id="JACKTY010000020">
    <property type="protein sequence ID" value="MCV7225962.1"/>
    <property type="molecule type" value="Genomic_DNA"/>
</dbReference>
<dbReference type="SMART" id="SM00642">
    <property type="entry name" value="Aamy"/>
    <property type="match status" value="1"/>
</dbReference>
<dbReference type="InterPro" id="IPR017853">
    <property type="entry name" value="GH"/>
</dbReference>
<feature type="domain" description="Glycosyl hydrolase family 13 catalytic" evidence="1">
    <location>
        <begin position="32"/>
        <end position="381"/>
    </location>
</feature>
<dbReference type="PANTHER" id="PTHR47786:SF2">
    <property type="entry name" value="GLYCOSYL HYDROLASE FAMILY 13 CATALYTIC DOMAIN-CONTAINING PROTEIN"/>
    <property type="match status" value="1"/>
</dbReference>
<dbReference type="InterPro" id="IPR006047">
    <property type="entry name" value="GH13_cat_dom"/>
</dbReference>
<evidence type="ECO:0000259" key="1">
    <source>
        <dbReference type="SMART" id="SM00642"/>
    </source>
</evidence>
<gene>
    <name evidence="2" type="ORF">H7J73_07940</name>
</gene>